<feature type="domain" description="CUB" evidence="4">
    <location>
        <begin position="293"/>
        <end position="401"/>
    </location>
</feature>
<dbReference type="Proteomes" id="UP000054359">
    <property type="component" value="Unassembled WGS sequence"/>
</dbReference>
<evidence type="ECO:0000256" key="1">
    <source>
        <dbReference type="ARBA" id="ARBA00023157"/>
    </source>
</evidence>
<feature type="domain" description="CUB" evidence="4">
    <location>
        <begin position="37"/>
        <end position="145"/>
    </location>
</feature>
<protein>
    <submittedName>
        <fullName evidence="5">Cubilin</fullName>
    </submittedName>
</protein>
<accession>A0A087UDH7</accession>
<keyword evidence="1" id="KW-1015">Disulfide bond</keyword>
<proteinExistence type="predicted"/>
<evidence type="ECO:0000313" key="5">
    <source>
        <dbReference type="EMBL" id="KFM75416.1"/>
    </source>
</evidence>
<dbReference type="Pfam" id="PF00431">
    <property type="entry name" value="CUB"/>
    <property type="match status" value="4"/>
</dbReference>
<sequence length="567" mass="63285">MDRGFHLLFRQLVCPPAGPVRSPGGTDIVADRLPSSCNKIYYEKEFYIESPGFPRYYPNDLDCQLVIRRYRPSICKIDIRFLDFDVEESPGCVYDFLQLDSQRLCGRIPEDNVKSTEFLSYEKILRFKTDSVNPRPGFFLYVRQLDCGAVSPPAIPGSPGSCDVHVWDREARITSPNYPRDYSNDLRCRYTIHREGEHICQLKVTFLDFKLQNGSPGCYNDYLEMDAGWRACGDKFQGISRTLDFRVPEKIIFFSSDSWLTFPGFLLSLRQVPCAEASESATSGRLNGDSPSCDREFEASTFDLRSELYPLNYSPNLNCRYLIRKVSASICQLRIQFLSFDLEPSIACGRDYLILDGERLCGNLPRNTTRILRFDTSEKVFLFHSDAEIQGAGFSATIQQIECPGGFPPPIDSPTPPAAGSSNSGTSTAPSESGVGSSCNRHFTEIRSSISSPNFPSPYPAGVVCRYAFHLQPGYCNVELTFLDFFLEPPSPGLPCTRDYLEIGGSRYCGQQLRGVTKLEPPFGAASEVILTFISDPVITDKGFYASFRQMPCGSAPPPAPGSLPRG</sequence>
<dbReference type="OMA" id="DICKLRI"/>
<feature type="compositionally biased region" description="Low complexity" evidence="3">
    <location>
        <begin position="418"/>
        <end position="433"/>
    </location>
</feature>
<evidence type="ECO:0000313" key="6">
    <source>
        <dbReference type="Proteomes" id="UP000054359"/>
    </source>
</evidence>
<evidence type="ECO:0000259" key="4">
    <source>
        <dbReference type="PROSITE" id="PS01180"/>
    </source>
</evidence>
<dbReference type="GO" id="GO:0004252">
    <property type="term" value="F:serine-type endopeptidase activity"/>
    <property type="evidence" value="ECO:0007669"/>
    <property type="project" value="TreeGrafter"/>
</dbReference>
<dbReference type="SUPFAM" id="SSF49854">
    <property type="entry name" value="Spermadhesin, CUB domain"/>
    <property type="match status" value="4"/>
</dbReference>
<name>A0A087UDH7_STEMI</name>
<reference evidence="5 6" key="1">
    <citation type="submission" date="2013-11" db="EMBL/GenBank/DDBJ databases">
        <title>Genome sequencing of Stegodyphus mimosarum.</title>
        <authorList>
            <person name="Bechsgaard J."/>
        </authorList>
    </citation>
    <scope>NUCLEOTIDE SEQUENCE [LARGE SCALE GENOMIC DNA]</scope>
</reference>
<dbReference type="GO" id="GO:0005615">
    <property type="term" value="C:extracellular space"/>
    <property type="evidence" value="ECO:0007669"/>
    <property type="project" value="TreeGrafter"/>
</dbReference>
<dbReference type="STRING" id="407821.A0A087UDH7"/>
<evidence type="ECO:0000256" key="3">
    <source>
        <dbReference type="SAM" id="MobiDB-lite"/>
    </source>
</evidence>
<dbReference type="AlphaFoldDB" id="A0A087UDH7"/>
<dbReference type="PANTHER" id="PTHR24255">
    <property type="entry name" value="COMPLEMENT COMPONENT 1, S SUBCOMPONENT-RELATED"/>
    <property type="match status" value="1"/>
</dbReference>
<comment type="caution">
    <text evidence="2">Lacks conserved residue(s) required for the propagation of feature annotation.</text>
</comment>
<organism evidence="5 6">
    <name type="scientific">Stegodyphus mimosarum</name>
    <name type="common">African social velvet spider</name>
    <dbReference type="NCBI Taxonomy" id="407821"/>
    <lineage>
        <taxon>Eukaryota</taxon>
        <taxon>Metazoa</taxon>
        <taxon>Ecdysozoa</taxon>
        <taxon>Arthropoda</taxon>
        <taxon>Chelicerata</taxon>
        <taxon>Arachnida</taxon>
        <taxon>Araneae</taxon>
        <taxon>Araneomorphae</taxon>
        <taxon>Entelegynae</taxon>
        <taxon>Eresoidea</taxon>
        <taxon>Eresidae</taxon>
        <taxon>Stegodyphus</taxon>
    </lineage>
</organism>
<keyword evidence="6" id="KW-1185">Reference proteome</keyword>
<evidence type="ECO:0000256" key="2">
    <source>
        <dbReference type="PROSITE-ProRule" id="PRU00059"/>
    </source>
</evidence>
<dbReference type="OrthoDB" id="6369184at2759"/>
<feature type="domain" description="CUB" evidence="4">
    <location>
        <begin position="162"/>
        <end position="272"/>
    </location>
</feature>
<dbReference type="Gene3D" id="2.60.120.290">
    <property type="entry name" value="Spermadhesin, CUB domain"/>
    <property type="match status" value="4"/>
</dbReference>
<dbReference type="InterPro" id="IPR000859">
    <property type="entry name" value="CUB_dom"/>
</dbReference>
<feature type="region of interest" description="Disordered" evidence="3">
    <location>
        <begin position="406"/>
        <end position="438"/>
    </location>
</feature>
<feature type="domain" description="CUB" evidence="4">
    <location>
        <begin position="439"/>
        <end position="551"/>
    </location>
</feature>
<dbReference type="EMBL" id="KK119338">
    <property type="protein sequence ID" value="KFM75416.1"/>
    <property type="molecule type" value="Genomic_DNA"/>
</dbReference>
<feature type="compositionally biased region" description="Pro residues" evidence="3">
    <location>
        <begin position="406"/>
        <end position="417"/>
    </location>
</feature>
<dbReference type="SMART" id="SM00042">
    <property type="entry name" value="CUB"/>
    <property type="match status" value="4"/>
</dbReference>
<gene>
    <name evidence="5" type="ORF">X975_26929</name>
</gene>
<feature type="non-terminal residue" evidence="5">
    <location>
        <position position="567"/>
    </location>
</feature>
<dbReference type="PANTHER" id="PTHR24255:SF31">
    <property type="entry name" value="CUBILIN-LIKE PROTEIN"/>
    <property type="match status" value="1"/>
</dbReference>
<dbReference type="CDD" id="cd00041">
    <property type="entry name" value="CUB"/>
    <property type="match status" value="4"/>
</dbReference>
<dbReference type="PROSITE" id="PS01180">
    <property type="entry name" value="CUB"/>
    <property type="match status" value="4"/>
</dbReference>
<dbReference type="InterPro" id="IPR035914">
    <property type="entry name" value="Sperma_CUB_dom_sf"/>
</dbReference>